<evidence type="ECO:0000313" key="3">
    <source>
        <dbReference type="Proteomes" id="UP000198565"/>
    </source>
</evidence>
<dbReference type="OrthoDB" id="2974610at2"/>
<dbReference type="EMBL" id="FOTR01000006">
    <property type="protein sequence ID" value="SFM02312.1"/>
    <property type="molecule type" value="Genomic_DNA"/>
</dbReference>
<name>A0A1I4MFW3_9BACI</name>
<proteinExistence type="predicted"/>
<dbReference type="Proteomes" id="UP000198565">
    <property type="component" value="Unassembled WGS sequence"/>
</dbReference>
<feature type="transmembrane region" description="Helical" evidence="1">
    <location>
        <begin position="44"/>
        <end position="65"/>
    </location>
</feature>
<feature type="transmembrane region" description="Helical" evidence="1">
    <location>
        <begin position="15"/>
        <end position="37"/>
    </location>
</feature>
<organism evidence="2 3">
    <name type="scientific">Gracilibacillus orientalis</name>
    <dbReference type="NCBI Taxonomy" id="334253"/>
    <lineage>
        <taxon>Bacteria</taxon>
        <taxon>Bacillati</taxon>
        <taxon>Bacillota</taxon>
        <taxon>Bacilli</taxon>
        <taxon>Bacillales</taxon>
        <taxon>Bacillaceae</taxon>
        <taxon>Gracilibacillus</taxon>
    </lineage>
</organism>
<evidence type="ECO:0000313" key="2">
    <source>
        <dbReference type="EMBL" id="SFM02312.1"/>
    </source>
</evidence>
<keyword evidence="3" id="KW-1185">Reference proteome</keyword>
<dbReference type="RefSeq" id="WP_091484058.1">
    <property type="nucleotide sequence ID" value="NZ_FOTR01000006.1"/>
</dbReference>
<evidence type="ECO:0000256" key="1">
    <source>
        <dbReference type="SAM" id="Phobius"/>
    </source>
</evidence>
<accession>A0A1I4MFW3</accession>
<keyword evidence="1" id="KW-0472">Membrane</keyword>
<dbReference type="AlphaFoldDB" id="A0A1I4MFW3"/>
<keyword evidence="1" id="KW-0812">Transmembrane</keyword>
<gene>
    <name evidence="2" type="ORF">SAMN04487943_106244</name>
</gene>
<keyword evidence="1" id="KW-1133">Transmembrane helix</keyword>
<sequence length="75" mass="8550">MDIIREVMALPVDNFLGMLIYAVIFIFVAGLVFSLALKFIPNRLPYAVKSLIVFIAIIISLIVWWQMIVEPGLRL</sequence>
<reference evidence="3" key="1">
    <citation type="submission" date="2016-10" db="EMBL/GenBank/DDBJ databases">
        <authorList>
            <person name="Varghese N."/>
            <person name="Submissions S."/>
        </authorList>
    </citation>
    <scope>NUCLEOTIDE SEQUENCE [LARGE SCALE GENOMIC DNA]</scope>
    <source>
        <strain evidence="3">CGMCC 1.4250</strain>
    </source>
</reference>
<dbReference type="STRING" id="334253.SAMN04487943_106244"/>
<protein>
    <submittedName>
        <fullName evidence="2">Uncharacterized protein</fullName>
    </submittedName>
</protein>